<feature type="compositionally biased region" description="Acidic residues" evidence="1">
    <location>
        <begin position="129"/>
        <end position="183"/>
    </location>
</feature>
<sequence length="183" mass="20164">MRGVCLVFCALVVAGFAHLEESSPQVYPGRWDIPASESPSDSAEPQHSGSHGPTYPGRWDPPASELSSDTAEPQHSENGEPPKIREPLVIPGRWGRLLATQDEQALNKTSAEVLDDLIKAVFGPNGDDYLSDETSEDDDDDDDEDDDDEDDDDDDDYDDDDDEEEEGEEEEEDGDEEDETTST</sequence>
<keyword evidence="4" id="KW-1185">Reference proteome</keyword>
<evidence type="ECO:0000313" key="3">
    <source>
        <dbReference type="EMBL" id="KAF6208873.1"/>
    </source>
</evidence>
<evidence type="ECO:0000313" key="4">
    <source>
        <dbReference type="Proteomes" id="UP000466442"/>
    </source>
</evidence>
<evidence type="ECO:0000256" key="2">
    <source>
        <dbReference type="SAM" id="SignalP"/>
    </source>
</evidence>
<feature type="chain" id="PRO_5035806496" evidence="2">
    <location>
        <begin position="18"/>
        <end position="183"/>
    </location>
</feature>
<feature type="region of interest" description="Disordered" evidence="1">
    <location>
        <begin position="122"/>
        <end position="183"/>
    </location>
</feature>
<comment type="caution">
    <text evidence="3">The sequence shown here is derived from an EMBL/GenBank/DDBJ whole genome shotgun (WGS) entry which is preliminary data.</text>
</comment>
<gene>
    <name evidence="3" type="ORF">GE061_014615</name>
</gene>
<feature type="compositionally biased region" description="Basic and acidic residues" evidence="1">
    <location>
        <begin position="72"/>
        <end position="86"/>
    </location>
</feature>
<feature type="compositionally biased region" description="Low complexity" evidence="1">
    <location>
        <begin position="34"/>
        <end position="45"/>
    </location>
</feature>
<name>A0A8S9XIP5_APOLU</name>
<dbReference type="Proteomes" id="UP000466442">
    <property type="component" value="Unassembled WGS sequence"/>
</dbReference>
<feature type="region of interest" description="Disordered" evidence="1">
    <location>
        <begin position="30"/>
        <end position="89"/>
    </location>
</feature>
<protein>
    <submittedName>
        <fullName evidence="3">Uncharacterized protein</fullName>
    </submittedName>
</protein>
<proteinExistence type="predicted"/>
<organism evidence="3 4">
    <name type="scientific">Apolygus lucorum</name>
    <name type="common">Small green plant bug</name>
    <name type="synonym">Lygocoris lucorum</name>
    <dbReference type="NCBI Taxonomy" id="248454"/>
    <lineage>
        <taxon>Eukaryota</taxon>
        <taxon>Metazoa</taxon>
        <taxon>Ecdysozoa</taxon>
        <taxon>Arthropoda</taxon>
        <taxon>Hexapoda</taxon>
        <taxon>Insecta</taxon>
        <taxon>Pterygota</taxon>
        <taxon>Neoptera</taxon>
        <taxon>Paraneoptera</taxon>
        <taxon>Hemiptera</taxon>
        <taxon>Heteroptera</taxon>
        <taxon>Panheteroptera</taxon>
        <taxon>Cimicomorpha</taxon>
        <taxon>Miridae</taxon>
        <taxon>Mirini</taxon>
        <taxon>Apolygus</taxon>
    </lineage>
</organism>
<dbReference type="AlphaFoldDB" id="A0A8S9XIP5"/>
<keyword evidence="2" id="KW-0732">Signal</keyword>
<feature type="signal peptide" evidence="2">
    <location>
        <begin position="1"/>
        <end position="17"/>
    </location>
</feature>
<evidence type="ECO:0000256" key="1">
    <source>
        <dbReference type="SAM" id="MobiDB-lite"/>
    </source>
</evidence>
<dbReference type="EMBL" id="WIXP02000006">
    <property type="protein sequence ID" value="KAF6208873.1"/>
    <property type="molecule type" value="Genomic_DNA"/>
</dbReference>
<reference evidence="3" key="1">
    <citation type="journal article" date="2021" name="Mol. Ecol. Resour.">
        <title>Apolygus lucorum genome provides insights into omnivorousness and mesophyll feeding.</title>
        <authorList>
            <person name="Liu Y."/>
            <person name="Liu H."/>
            <person name="Wang H."/>
            <person name="Huang T."/>
            <person name="Liu B."/>
            <person name="Yang B."/>
            <person name="Yin L."/>
            <person name="Li B."/>
            <person name="Zhang Y."/>
            <person name="Zhang S."/>
            <person name="Jiang F."/>
            <person name="Zhang X."/>
            <person name="Ren Y."/>
            <person name="Wang B."/>
            <person name="Wang S."/>
            <person name="Lu Y."/>
            <person name="Wu K."/>
            <person name="Fan W."/>
            <person name="Wang G."/>
        </authorList>
    </citation>
    <scope>NUCLEOTIDE SEQUENCE</scope>
    <source>
        <strain evidence="3">12Hb</strain>
    </source>
</reference>
<accession>A0A8S9XIP5</accession>